<dbReference type="GO" id="GO:0016125">
    <property type="term" value="P:sterol metabolic process"/>
    <property type="evidence" value="ECO:0007669"/>
    <property type="project" value="TreeGrafter"/>
</dbReference>
<dbReference type="GO" id="GO:0016705">
    <property type="term" value="F:oxidoreductase activity, acting on paired donors, with incorporation or reduction of molecular oxygen"/>
    <property type="evidence" value="ECO:0007669"/>
    <property type="project" value="InterPro"/>
</dbReference>
<keyword evidence="3" id="KW-0479">Metal-binding</keyword>
<gene>
    <name evidence="5" type="ORF">ISN45_Aa03g022890</name>
</gene>
<proteinExistence type="inferred from homology"/>
<dbReference type="Pfam" id="PF00067">
    <property type="entry name" value="p450"/>
    <property type="match status" value="1"/>
</dbReference>
<dbReference type="GO" id="GO:0016132">
    <property type="term" value="P:brassinosteroid biosynthetic process"/>
    <property type="evidence" value="ECO:0007669"/>
    <property type="project" value="TreeGrafter"/>
</dbReference>
<keyword evidence="6" id="KW-1185">Reference proteome</keyword>
<evidence type="ECO:0000256" key="3">
    <source>
        <dbReference type="ARBA" id="ARBA00022723"/>
    </source>
</evidence>
<keyword evidence="4" id="KW-0408">Iron</keyword>
<dbReference type="EMBL" id="JAEFBK010000008">
    <property type="protein sequence ID" value="KAG7578065.1"/>
    <property type="molecule type" value="Genomic_DNA"/>
</dbReference>
<comment type="similarity">
    <text evidence="1">Belongs to the cytochrome P450 family.</text>
</comment>
<evidence type="ECO:0000313" key="6">
    <source>
        <dbReference type="Proteomes" id="UP000694240"/>
    </source>
</evidence>
<evidence type="ECO:0000256" key="2">
    <source>
        <dbReference type="ARBA" id="ARBA00022617"/>
    </source>
</evidence>
<name>A0A8T2AYC8_9BRAS</name>
<dbReference type="AlphaFoldDB" id="A0A8T2AYC8"/>
<dbReference type="GO" id="GO:0004497">
    <property type="term" value="F:monooxygenase activity"/>
    <property type="evidence" value="ECO:0007669"/>
    <property type="project" value="InterPro"/>
</dbReference>
<sequence>MLQTLSNFKDGEVVLLQDICRKVAIHLMVNQLLGVSSQSEVNEMSQFFSDFVDGCLSVPINLPGVTYHKAMKARKEIISKINKTIKKRLQNKAASDTAGAGNGVLGRLLEEESLPNESMADFIINLLFAGNETTAKTSCK</sequence>
<dbReference type="InterPro" id="IPR001128">
    <property type="entry name" value="Cyt_P450"/>
</dbReference>
<accession>A0A8T2AYC8</accession>
<comment type="caution">
    <text evidence="5">The sequence shown here is derived from an EMBL/GenBank/DDBJ whole genome shotgun (WGS) entry which is preliminary data.</text>
</comment>
<keyword evidence="2" id="KW-0349">Heme</keyword>
<evidence type="ECO:0000313" key="5">
    <source>
        <dbReference type="EMBL" id="KAG7578065.1"/>
    </source>
</evidence>
<protein>
    <submittedName>
        <fullName evidence="5">Cytochrome P450</fullName>
    </submittedName>
</protein>
<dbReference type="GO" id="GO:0010268">
    <property type="term" value="P:brassinosteroid homeostasis"/>
    <property type="evidence" value="ECO:0007669"/>
    <property type="project" value="TreeGrafter"/>
</dbReference>
<reference evidence="5 6" key="1">
    <citation type="submission" date="2020-12" db="EMBL/GenBank/DDBJ databases">
        <title>Concerted genomic and epigenomic changes stabilize Arabidopsis allopolyploids.</title>
        <authorList>
            <person name="Chen Z."/>
        </authorList>
    </citation>
    <scope>NUCLEOTIDE SEQUENCE [LARGE SCALE GENOMIC DNA]</scope>
    <source>
        <strain evidence="5">Allo738</strain>
        <tissue evidence="5">Leaf</tissue>
    </source>
</reference>
<organism evidence="5 6">
    <name type="scientific">Arabidopsis thaliana x Arabidopsis arenosa</name>
    <dbReference type="NCBI Taxonomy" id="1240361"/>
    <lineage>
        <taxon>Eukaryota</taxon>
        <taxon>Viridiplantae</taxon>
        <taxon>Streptophyta</taxon>
        <taxon>Embryophyta</taxon>
        <taxon>Tracheophyta</taxon>
        <taxon>Spermatophyta</taxon>
        <taxon>Magnoliopsida</taxon>
        <taxon>eudicotyledons</taxon>
        <taxon>Gunneridae</taxon>
        <taxon>Pentapetalae</taxon>
        <taxon>rosids</taxon>
        <taxon>malvids</taxon>
        <taxon>Brassicales</taxon>
        <taxon>Brassicaceae</taxon>
        <taxon>Camelineae</taxon>
        <taxon>Arabidopsis</taxon>
    </lineage>
</organism>
<evidence type="ECO:0000256" key="4">
    <source>
        <dbReference type="ARBA" id="ARBA00023004"/>
    </source>
</evidence>
<dbReference type="PANTHER" id="PTHR24286">
    <property type="entry name" value="CYTOCHROME P450 26"/>
    <property type="match status" value="1"/>
</dbReference>
<dbReference type="Proteomes" id="UP000694240">
    <property type="component" value="Chromosome 8"/>
</dbReference>
<dbReference type="PANTHER" id="PTHR24286:SF232">
    <property type="entry name" value="CYTOCHROME P450 SUPERFAMILY PROTEIN"/>
    <property type="match status" value="1"/>
</dbReference>
<dbReference type="GO" id="GO:0005506">
    <property type="term" value="F:iron ion binding"/>
    <property type="evidence" value="ECO:0007669"/>
    <property type="project" value="InterPro"/>
</dbReference>
<evidence type="ECO:0000256" key="1">
    <source>
        <dbReference type="ARBA" id="ARBA00010617"/>
    </source>
</evidence>
<dbReference type="GO" id="GO:0020037">
    <property type="term" value="F:heme binding"/>
    <property type="evidence" value="ECO:0007669"/>
    <property type="project" value="InterPro"/>
</dbReference>